<dbReference type="InterPro" id="IPR018391">
    <property type="entry name" value="PQQ_b-propeller_rpt"/>
</dbReference>
<dbReference type="InterPro" id="IPR002372">
    <property type="entry name" value="PQQ_rpt_dom"/>
</dbReference>
<dbReference type="Pfam" id="PF13360">
    <property type="entry name" value="PQQ_2"/>
    <property type="match status" value="1"/>
</dbReference>
<keyword evidence="3" id="KW-1185">Reference proteome</keyword>
<dbReference type="InterPro" id="IPR011047">
    <property type="entry name" value="Quinoprotein_ADH-like_sf"/>
</dbReference>
<dbReference type="PROSITE" id="PS51257">
    <property type="entry name" value="PROKAR_LIPOPROTEIN"/>
    <property type="match status" value="1"/>
</dbReference>
<dbReference type="InterPro" id="IPR015943">
    <property type="entry name" value="WD40/YVTN_repeat-like_dom_sf"/>
</dbReference>
<proteinExistence type="predicted"/>
<dbReference type="PANTHER" id="PTHR34512:SF30">
    <property type="entry name" value="OUTER MEMBRANE PROTEIN ASSEMBLY FACTOR BAMB"/>
    <property type="match status" value="1"/>
</dbReference>
<evidence type="ECO:0000313" key="2">
    <source>
        <dbReference type="EMBL" id="MDN3710767.1"/>
    </source>
</evidence>
<accession>A0ABT8D5S5</accession>
<gene>
    <name evidence="2" type="ORF">QWZ10_01025</name>
</gene>
<sequence length="440" mass="44345">MTKITLIALLAGTVALAGCAKRELILPGERLDPRALISADGPAVEGTSGPTTTALSLPPVRGNADWPQLGGSAAHTAGNVAIGAGQSPVFAVNIGEAAGKRHRITAEPIVGGGLVYTLDSRARVSATTTSGQPVWSVDLRAVGEIGDSVSGGGIAYESGRVYVTTGYGELIAVDARSGGVIWRQRVDAVISGAPTVANGAVYVVARNATGWAVRASDGKVLWQVGGNAAMAGVMGAAAPAVSGGTVVFPFASGQLIGVDAGTGTQLWSAQVAGTRKGRAIGLLRDMTGDPVIVGNRIFAGTSAGRLAAFDLTTGEEAWNARSGAANPPVPAGNSVFAINDQSQLVRLDAANGGTVWSVDLPEFTTAKVKKQAQVYAHFGPTLAGNKLYVASSDGVLRIFDPASGALIGQGNIPGGAATAPVVAGQTLYIVTRSGQLVAYR</sequence>
<feature type="domain" description="Pyrrolo-quinoline quinone repeat" evidence="1">
    <location>
        <begin position="122"/>
        <end position="357"/>
    </location>
</feature>
<protein>
    <submittedName>
        <fullName evidence="2">PQQ-binding-like beta-propeller repeat protein</fullName>
    </submittedName>
</protein>
<dbReference type="SMART" id="SM00564">
    <property type="entry name" value="PQQ"/>
    <property type="match status" value="7"/>
</dbReference>
<organism evidence="2 3">
    <name type="scientific">Paracoccus cavernae</name>
    <dbReference type="NCBI Taxonomy" id="1571207"/>
    <lineage>
        <taxon>Bacteria</taxon>
        <taxon>Pseudomonadati</taxon>
        <taxon>Pseudomonadota</taxon>
        <taxon>Alphaproteobacteria</taxon>
        <taxon>Rhodobacterales</taxon>
        <taxon>Paracoccaceae</taxon>
        <taxon>Paracoccus</taxon>
    </lineage>
</organism>
<dbReference type="Proteomes" id="UP001243846">
    <property type="component" value="Unassembled WGS sequence"/>
</dbReference>
<reference evidence="3" key="1">
    <citation type="journal article" date="2019" name="Int. J. Syst. Evol. Microbiol.">
        <title>The Global Catalogue of Microorganisms (GCM) 10K type strain sequencing project: providing services to taxonomists for standard genome sequencing and annotation.</title>
        <authorList>
            <consortium name="The Broad Institute Genomics Platform"/>
            <consortium name="The Broad Institute Genome Sequencing Center for Infectious Disease"/>
            <person name="Wu L."/>
            <person name="Ma J."/>
        </authorList>
    </citation>
    <scope>NUCLEOTIDE SEQUENCE [LARGE SCALE GENOMIC DNA]</scope>
    <source>
        <strain evidence="3">CECT 8482</strain>
    </source>
</reference>
<evidence type="ECO:0000313" key="3">
    <source>
        <dbReference type="Proteomes" id="UP001243846"/>
    </source>
</evidence>
<dbReference type="EMBL" id="JAUFRC010000001">
    <property type="protein sequence ID" value="MDN3710767.1"/>
    <property type="molecule type" value="Genomic_DNA"/>
</dbReference>
<comment type="caution">
    <text evidence="2">The sequence shown here is derived from an EMBL/GenBank/DDBJ whole genome shotgun (WGS) entry which is preliminary data.</text>
</comment>
<dbReference type="SUPFAM" id="SSF50998">
    <property type="entry name" value="Quinoprotein alcohol dehydrogenase-like"/>
    <property type="match status" value="1"/>
</dbReference>
<dbReference type="RefSeq" id="WP_377688366.1">
    <property type="nucleotide sequence ID" value="NZ_JBHMDZ010000049.1"/>
</dbReference>
<name>A0ABT8D5S5_9RHOB</name>
<dbReference type="PANTHER" id="PTHR34512">
    <property type="entry name" value="CELL SURFACE PROTEIN"/>
    <property type="match status" value="1"/>
</dbReference>
<evidence type="ECO:0000259" key="1">
    <source>
        <dbReference type="Pfam" id="PF13360"/>
    </source>
</evidence>
<dbReference type="Gene3D" id="2.130.10.10">
    <property type="entry name" value="YVTN repeat-like/Quinoprotein amine dehydrogenase"/>
    <property type="match status" value="1"/>
</dbReference>